<dbReference type="Gene3D" id="1.20.1250.20">
    <property type="entry name" value="MFS general substrate transporter like domains"/>
    <property type="match status" value="1"/>
</dbReference>
<dbReference type="RefSeq" id="WP_114814688.1">
    <property type="nucleotide sequence ID" value="NZ_CP139965.1"/>
</dbReference>
<evidence type="ECO:0000256" key="1">
    <source>
        <dbReference type="ARBA" id="ARBA00004651"/>
    </source>
</evidence>
<feature type="transmembrane region" description="Helical" evidence="7">
    <location>
        <begin position="182"/>
        <end position="200"/>
    </location>
</feature>
<feature type="domain" description="Major facilitator superfamily (MFS) profile" evidence="8">
    <location>
        <begin position="1"/>
        <end position="420"/>
    </location>
</feature>
<organism evidence="9 10">
    <name type="scientific">Paraburkholderia kururiensis</name>
    <dbReference type="NCBI Taxonomy" id="984307"/>
    <lineage>
        <taxon>Bacteria</taxon>
        <taxon>Pseudomonadati</taxon>
        <taxon>Pseudomonadota</taxon>
        <taxon>Betaproteobacteria</taxon>
        <taxon>Burkholderiales</taxon>
        <taxon>Burkholderiaceae</taxon>
        <taxon>Paraburkholderia</taxon>
    </lineage>
</organism>
<dbReference type="Pfam" id="PF05977">
    <property type="entry name" value="MFS_3"/>
    <property type="match status" value="1"/>
</dbReference>
<keyword evidence="2" id="KW-0813">Transport</keyword>
<sequence>MPFRLFGASSRSTASAGPAFGAAFNRLAWSNLFAQSAEQVSLAAAPLVAVFALDASARDIGLLQTAQTLPFLLLSIPLGVWADRHSRRTLMTVAEALRVAALLAVLALVYTHALSLPLLMVLGFLGATGTVAYGVAAPALVPWLVAREQLAAANGRVELARSVAYSAGPALGGLLVEWIGAGWAYSVAAGLSALAVALLARLREPPRAASAHRHFMLELREGARFVASDALLRPMLATAVFFNVGFFTLQAVYVPYAVHRLGLGASAVGVTLGAYGVGMVCGALAAPTVARALAFGRMLVIGPLCGLAASLVMVATLVVPSFLLATLSFFLLGVGPILWVVGSTTLRQAITPGGMMARVSAINATATQGARPLGALLGAAISAHFGMDACLVAAAAAFAVQAAIIVVSPAARLLGVPEAAAV</sequence>
<dbReference type="PANTHER" id="PTHR23513:SF6">
    <property type="entry name" value="MAJOR FACILITATOR SUPERFAMILY ASSOCIATED DOMAIN-CONTAINING PROTEIN"/>
    <property type="match status" value="1"/>
</dbReference>
<dbReference type="InterPro" id="IPR010290">
    <property type="entry name" value="TM_effector"/>
</dbReference>
<evidence type="ECO:0000256" key="3">
    <source>
        <dbReference type="ARBA" id="ARBA00022475"/>
    </source>
</evidence>
<dbReference type="CDD" id="cd06173">
    <property type="entry name" value="MFS_MefA_like"/>
    <property type="match status" value="1"/>
</dbReference>
<evidence type="ECO:0000256" key="7">
    <source>
        <dbReference type="SAM" id="Phobius"/>
    </source>
</evidence>
<keyword evidence="6 7" id="KW-0472">Membrane</keyword>
<evidence type="ECO:0000256" key="2">
    <source>
        <dbReference type="ARBA" id="ARBA00022448"/>
    </source>
</evidence>
<protein>
    <submittedName>
        <fullName evidence="9">MFS transporter</fullName>
    </submittedName>
</protein>
<keyword evidence="3" id="KW-1003">Cell membrane</keyword>
<feature type="transmembrane region" description="Helical" evidence="7">
    <location>
        <begin position="298"/>
        <end position="319"/>
    </location>
</feature>
<evidence type="ECO:0000256" key="6">
    <source>
        <dbReference type="ARBA" id="ARBA00023136"/>
    </source>
</evidence>
<dbReference type="SUPFAM" id="SSF103473">
    <property type="entry name" value="MFS general substrate transporter"/>
    <property type="match status" value="1"/>
</dbReference>
<dbReference type="PROSITE" id="PS50850">
    <property type="entry name" value="MFS"/>
    <property type="match status" value="1"/>
</dbReference>
<evidence type="ECO:0000313" key="9">
    <source>
        <dbReference type="EMBL" id="WQD75566.1"/>
    </source>
</evidence>
<dbReference type="EMBL" id="CP139965">
    <property type="protein sequence ID" value="WQD75566.1"/>
    <property type="molecule type" value="Genomic_DNA"/>
</dbReference>
<feature type="transmembrane region" description="Helical" evidence="7">
    <location>
        <begin position="230"/>
        <end position="253"/>
    </location>
</feature>
<gene>
    <name evidence="9" type="ORF">U0042_15525</name>
</gene>
<dbReference type="PANTHER" id="PTHR23513">
    <property type="entry name" value="INTEGRAL MEMBRANE EFFLUX PROTEIN-RELATED"/>
    <property type="match status" value="1"/>
</dbReference>
<feature type="transmembrane region" description="Helical" evidence="7">
    <location>
        <begin position="93"/>
        <end position="113"/>
    </location>
</feature>
<feature type="transmembrane region" description="Helical" evidence="7">
    <location>
        <begin position="325"/>
        <end position="346"/>
    </location>
</feature>
<evidence type="ECO:0000256" key="5">
    <source>
        <dbReference type="ARBA" id="ARBA00022989"/>
    </source>
</evidence>
<evidence type="ECO:0000313" key="10">
    <source>
        <dbReference type="Proteomes" id="UP001325479"/>
    </source>
</evidence>
<proteinExistence type="predicted"/>
<evidence type="ECO:0000256" key="4">
    <source>
        <dbReference type="ARBA" id="ARBA00022692"/>
    </source>
</evidence>
<accession>A0ABZ0WE00</accession>
<keyword evidence="5 7" id="KW-1133">Transmembrane helix</keyword>
<dbReference type="InterPro" id="IPR036259">
    <property type="entry name" value="MFS_trans_sf"/>
</dbReference>
<evidence type="ECO:0000259" key="8">
    <source>
        <dbReference type="PROSITE" id="PS50850"/>
    </source>
</evidence>
<name>A0ABZ0WE00_9BURK</name>
<feature type="transmembrane region" description="Helical" evidence="7">
    <location>
        <begin position="265"/>
        <end position="286"/>
    </location>
</feature>
<dbReference type="InterPro" id="IPR020846">
    <property type="entry name" value="MFS_dom"/>
</dbReference>
<comment type="subcellular location">
    <subcellularLocation>
        <location evidence="1">Cell membrane</location>
        <topology evidence="1">Multi-pass membrane protein</topology>
    </subcellularLocation>
</comment>
<feature type="transmembrane region" description="Helical" evidence="7">
    <location>
        <begin position="60"/>
        <end position="81"/>
    </location>
</feature>
<reference evidence="9 10" key="1">
    <citation type="submission" date="2023-12" db="EMBL/GenBank/DDBJ databases">
        <title>Genome sequencing and assembly of bacterial species from a model synthetic community.</title>
        <authorList>
            <person name="Hogle S.L."/>
        </authorList>
    </citation>
    <scope>NUCLEOTIDE SEQUENCE [LARGE SCALE GENOMIC DNA]</scope>
    <source>
        <strain evidence="9 10">HAMBI 2494</strain>
    </source>
</reference>
<keyword evidence="10" id="KW-1185">Reference proteome</keyword>
<dbReference type="Proteomes" id="UP001325479">
    <property type="component" value="Chromosome"/>
</dbReference>
<keyword evidence="4 7" id="KW-0812">Transmembrane</keyword>